<feature type="transmembrane region" description="Helical" evidence="8">
    <location>
        <begin position="298"/>
        <end position="317"/>
    </location>
</feature>
<evidence type="ECO:0000256" key="3">
    <source>
        <dbReference type="ARBA" id="ARBA00022448"/>
    </source>
</evidence>
<comment type="similarity">
    <text evidence="2">Belongs to the binding-protein-dependent transport system permease family. FecCD subfamily.</text>
</comment>
<evidence type="ECO:0000256" key="5">
    <source>
        <dbReference type="ARBA" id="ARBA00022692"/>
    </source>
</evidence>
<feature type="transmembrane region" description="Helical" evidence="8">
    <location>
        <begin position="140"/>
        <end position="160"/>
    </location>
</feature>
<name>A0A7C3CLM4_9BACT</name>
<dbReference type="GO" id="GO:0005886">
    <property type="term" value="C:plasma membrane"/>
    <property type="evidence" value="ECO:0007669"/>
    <property type="project" value="UniProtKB-SubCell"/>
</dbReference>
<feature type="transmembrane region" description="Helical" evidence="8">
    <location>
        <begin position="110"/>
        <end position="128"/>
    </location>
</feature>
<evidence type="ECO:0000256" key="1">
    <source>
        <dbReference type="ARBA" id="ARBA00004651"/>
    </source>
</evidence>
<dbReference type="CDD" id="cd06550">
    <property type="entry name" value="TM_ABC_iron-siderophores_like"/>
    <property type="match status" value="1"/>
</dbReference>
<dbReference type="GO" id="GO:0033214">
    <property type="term" value="P:siderophore-iron import into cell"/>
    <property type="evidence" value="ECO:0007669"/>
    <property type="project" value="TreeGrafter"/>
</dbReference>
<feature type="transmembrane region" description="Helical" evidence="8">
    <location>
        <begin position="266"/>
        <end position="286"/>
    </location>
</feature>
<feature type="transmembrane region" description="Helical" evidence="8">
    <location>
        <begin position="85"/>
        <end position="104"/>
    </location>
</feature>
<dbReference type="Pfam" id="PF01032">
    <property type="entry name" value="FecCD"/>
    <property type="match status" value="1"/>
</dbReference>
<evidence type="ECO:0000256" key="8">
    <source>
        <dbReference type="SAM" id="Phobius"/>
    </source>
</evidence>
<dbReference type="SUPFAM" id="SSF81345">
    <property type="entry name" value="ABC transporter involved in vitamin B12 uptake, BtuC"/>
    <property type="match status" value="1"/>
</dbReference>
<evidence type="ECO:0000256" key="7">
    <source>
        <dbReference type="ARBA" id="ARBA00023136"/>
    </source>
</evidence>
<feature type="transmembrane region" description="Helical" evidence="8">
    <location>
        <begin position="229"/>
        <end position="254"/>
    </location>
</feature>
<dbReference type="PANTHER" id="PTHR30472:SF25">
    <property type="entry name" value="ABC TRANSPORTER PERMEASE PROTEIN MJ0876-RELATED"/>
    <property type="match status" value="1"/>
</dbReference>
<keyword evidence="4" id="KW-1003">Cell membrane</keyword>
<dbReference type="InterPro" id="IPR037294">
    <property type="entry name" value="ABC_BtuC-like"/>
</dbReference>
<dbReference type="Gene3D" id="1.10.3470.10">
    <property type="entry name" value="ABC transporter involved in vitamin B12 uptake, BtuC"/>
    <property type="match status" value="1"/>
</dbReference>
<proteinExistence type="inferred from homology"/>
<dbReference type="InterPro" id="IPR000522">
    <property type="entry name" value="ABC_transptr_permease_BtuC"/>
</dbReference>
<feature type="transmembrane region" description="Helical" evidence="8">
    <location>
        <begin position="55"/>
        <end position="73"/>
    </location>
</feature>
<protein>
    <submittedName>
        <fullName evidence="9">Iron ABC transporter permease</fullName>
    </submittedName>
</protein>
<dbReference type="GO" id="GO:0022857">
    <property type="term" value="F:transmembrane transporter activity"/>
    <property type="evidence" value="ECO:0007669"/>
    <property type="project" value="InterPro"/>
</dbReference>
<keyword evidence="3" id="KW-0813">Transport</keyword>
<dbReference type="AlphaFoldDB" id="A0A7C3CLM4"/>
<keyword evidence="6 8" id="KW-1133">Transmembrane helix</keyword>
<keyword evidence="7 8" id="KW-0472">Membrane</keyword>
<gene>
    <name evidence="9" type="ORF">ENJ40_06095</name>
</gene>
<evidence type="ECO:0000313" key="9">
    <source>
        <dbReference type="EMBL" id="HFC98012.1"/>
    </source>
</evidence>
<accession>A0A7C3CLM4</accession>
<evidence type="ECO:0000256" key="4">
    <source>
        <dbReference type="ARBA" id="ARBA00022475"/>
    </source>
</evidence>
<dbReference type="PANTHER" id="PTHR30472">
    <property type="entry name" value="FERRIC ENTEROBACTIN TRANSPORT SYSTEM PERMEASE PROTEIN"/>
    <property type="match status" value="1"/>
</dbReference>
<comment type="subcellular location">
    <subcellularLocation>
        <location evidence="1">Cell membrane</location>
        <topology evidence="1">Multi-pass membrane protein</topology>
    </subcellularLocation>
</comment>
<evidence type="ECO:0000256" key="6">
    <source>
        <dbReference type="ARBA" id="ARBA00022989"/>
    </source>
</evidence>
<keyword evidence="5 8" id="KW-0812">Transmembrane</keyword>
<reference evidence="9" key="1">
    <citation type="journal article" date="2020" name="mSystems">
        <title>Genome- and Community-Level Interaction Insights into Carbon Utilization and Element Cycling Functions of Hydrothermarchaeota in Hydrothermal Sediment.</title>
        <authorList>
            <person name="Zhou Z."/>
            <person name="Liu Y."/>
            <person name="Xu W."/>
            <person name="Pan J."/>
            <person name="Luo Z.H."/>
            <person name="Li M."/>
        </authorList>
    </citation>
    <scope>NUCLEOTIDE SEQUENCE [LARGE SCALE GENOMIC DNA]</scope>
    <source>
        <strain evidence="9">HyVt-483</strain>
    </source>
</reference>
<dbReference type="Proteomes" id="UP000886043">
    <property type="component" value="Unassembled WGS sequence"/>
</dbReference>
<comment type="caution">
    <text evidence="9">The sequence shown here is derived from an EMBL/GenBank/DDBJ whole genome shotgun (WGS) entry which is preliminary data.</text>
</comment>
<feature type="transmembrane region" description="Helical" evidence="8">
    <location>
        <begin position="180"/>
        <end position="200"/>
    </location>
</feature>
<dbReference type="EMBL" id="DRMH01000078">
    <property type="protein sequence ID" value="HFC98012.1"/>
    <property type="molecule type" value="Genomic_DNA"/>
</dbReference>
<sequence>MSSIEKKPVRRYLLLFGALFLLVFFLSLSRGAVPVDLFHPDELSRRILLEVRLPRVLLAALCGASLSLAGLYFQYVMQNPLADSFTTGASASAALGAVLALLFFGETWVLPSALFLALLGLVAVLRIASLRGRLLPVTMLLAGIVVNTFASASISLLKFLAQESVASLVFWLMGGFQNATYLRCAGLAVALLGACFYGLYRAPALDLTAFDDETARASGVPLYRLRRELLFLGALLTAVTVSFSGIIGFVGLIVPHLLRLAGFLRAEILIPLSLLFGASFLVLADLLSRVLLSQGQELPVGVLTSALGGLFFLYLLVKRRRELYELV</sequence>
<evidence type="ECO:0000256" key="2">
    <source>
        <dbReference type="ARBA" id="ARBA00007935"/>
    </source>
</evidence>
<organism evidence="9">
    <name type="scientific">Thermosulfurimonas dismutans</name>
    <dbReference type="NCBI Taxonomy" id="999894"/>
    <lineage>
        <taxon>Bacteria</taxon>
        <taxon>Pseudomonadati</taxon>
        <taxon>Thermodesulfobacteriota</taxon>
        <taxon>Thermodesulfobacteria</taxon>
        <taxon>Thermodesulfobacteriales</taxon>
        <taxon>Thermodesulfobacteriaceae</taxon>
        <taxon>Thermosulfurimonas</taxon>
    </lineage>
</organism>